<feature type="compositionally biased region" description="Polar residues" evidence="1">
    <location>
        <begin position="280"/>
        <end position="300"/>
    </location>
</feature>
<feature type="compositionally biased region" description="Polar residues" evidence="1">
    <location>
        <begin position="168"/>
        <end position="186"/>
    </location>
</feature>
<evidence type="ECO:0000313" key="2">
    <source>
        <dbReference type="EMBL" id="KAL0948967.1"/>
    </source>
</evidence>
<protein>
    <submittedName>
        <fullName evidence="2">Uncharacterized protein</fullName>
    </submittedName>
</protein>
<comment type="caution">
    <text evidence="2">The sequence shown here is derived from an EMBL/GenBank/DDBJ whole genome shotgun (WGS) entry which is preliminary data.</text>
</comment>
<feature type="region of interest" description="Disordered" evidence="1">
    <location>
        <begin position="337"/>
        <end position="366"/>
    </location>
</feature>
<dbReference type="EMBL" id="JASNQZ010000012">
    <property type="protein sequence ID" value="KAL0948967.1"/>
    <property type="molecule type" value="Genomic_DNA"/>
</dbReference>
<reference evidence="3" key="1">
    <citation type="submission" date="2024-06" db="EMBL/GenBank/DDBJ databases">
        <title>Multi-omics analyses provide insights into the biosynthesis of the anticancer antibiotic pleurotin in Hohenbuehelia grisea.</title>
        <authorList>
            <person name="Weaver J.A."/>
            <person name="Alberti F."/>
        </authorList>
    </citation>
    <scope>NUCLEOTIDE SEQUENCE [LARGE SCALE GENOMIC DNA]</scope>
    <source>
        <strain evidence="3">T-177</strain>
    </source>
</reference>
<gene>
    <name evidence="2" type="ORF">HGRIS_009070</name>
</gene>
<proteinExistence type="predicted"/>
<evidence type="ECO:0000256" key="1">
    <source>
        <dbReference type="SAM" id="MobiDB-lite"/>
    </source>
</evidence>
<accession>A0ABR3J009</accession>
<sequence length="582" mass="62558">MSVYTNDQVASGQNGSSTTSRASNEQSNGKRDPQNAAAAEQIIASIANHPEIRSQLEILQRTVTLVFWYKPNTEPLRLQQMIPTFPFLQLSRLTTLTADLGLTPSSYLDTFNRDSRQWDQHTIESVRVVDGQHRLLYRLRKSLLDGLTEDECLGLQEEVENQLKPRVTVSSQPNITQPTPQISSGAISAGHEGGADDNRTQVKSPSLKRPAPSALDINQPTKILVMEGPQKQQQPYPAYLSAPASNETTSTVISAPIGIQSPPAVTQEQPASPSPDVHMTSPSPSDTGVNGTTHSPYYNNLNRNISQAQYIYQAPMTYSSSLTTASTTTTVTIPTATSTATSTSSASASATAPAPPSPASSPLPAYLIQPQSSAPLIPYHPHPPLKRWPNDYTVASLSAGFRAMEALVQQAPAGGAPMTQRAAFERVFGSRYVKSTVCRHRGVWRKAPQSLREEFEALGEDERACWGEFVRRVEGRPPGRVPVGTTPVHEAGIQPYGQQVTMQGPGVGPNGVTSPAPQSNGVTMVASMPTSNGVVSQVQHIPSRCCGQPDPACHGLVAVSRCSCKSTSQHRRTTADRRSSAA</sequence>
<feature type="region of interest" description="Disordered" evidence="1">
    <location>
        <begin position="1"/>
        <end position="36"/>
    </location>
</feature>
<feature type="region of interest" description="Disordered" evidence="1">
    <location>
        <begin position="164"/>
        <end position="218"/>
    </location>
</feature>
<keyword evidence="3" id="KW-1185">Reference proteome</keyword>
<feature type="compositionally biased region" description="Low complexity" evidence="1">
    <location>
        <begin position="337"/>
        <end position="352"/>
    </location>
</feature>
<evidence type="ECO:0000313" key="3">
    <source>
        <dbReference type="Proteomes" id="UP001556367"/>
    </source>
</evidence>
<dbReference type="Proteomes" id="UP001556367">
    <property type="component" value="Unassembled WGS sequence"/>
</dbReference>
<feature type="region of interest" description="Disordered" evidence="1">
    <location>
        <begin position="262"/>
        <end position="300"/>
    </location>
</feature>
<name>A0ABR3J009_9AGAR</name>
<organism evidence="2 3">
    <name type="scientific">Hohenbuehelia grisea</name>
    <dbReference type="NCBI Taxonomy" id="104357"/>
    <lineage>
        <taxon>Eukaryota</taxon>
        <taxon>Fungi</taxon>
        <taxon>Dikarya</taxon>
        <taxon>Basidiomycota</taxon>
        <taxon>Agaricomycotina</taxon>
        <taxon>Agaricomycetes</taxon>
        <taxon>Agaricomycetidae</taxon>
        <taxon>Agaricales</taxon>
        <taxon>Pleurotineae</taxon>
        <taxon>Pleurotaceae</taxon>
        <taxon>Hohenbuehelia</taxon>
    </lineage>
</organism>
<feature type="compositionally biased region" description="Polar residues" evidence="1">
    <location>
        <begin position="1"/>
        <end position="27"/>
    </location>
</feature>